<proteinExistence type="predicted"/>
<feature type="domain" description="DNA polymerase III subunit gamma/tau helical lid" evidence="2">
    <location>
        <begin position="321"/>
        <end position="362"/>
    </location>
</feature>
<dbReference type="Gene3D" id="3.40.50.300">
    <property type="entry name" value="P-loop containing nucleotide triphosphate hydrolases"/>
    <property type="match status" value="1"/>
</dbReference>
<evidence type="ECO:0000313" key="5">
    <source>
        <dbReference type="Proteomes" id="UP001497522"/>
    </source>
</evidence>
<dbReference type="EMBL" id="OZ023708">
    <property type="protein sequence ID" value="CAK9879820.1"/>
    <property type="molecule type" value="Genomic_DNA"/>
</dbReference>
<gene>
    <name evidence="4" type="ORF">CSSPJE1EN2_LOCUS21309</name>
</gene>
<evidence type="ECO:0008006" key="6">
    <source>
        <dbReference type="Google" id="ProtNLM"/>
    </source>
</evidence>
<dbReference type="PANTHER" id="PTHR11669:SF0">
    <property type="entry name" value="PROTEIN STICHEL-LIKE 2"/>
    <property type="match status" value="1"/>
</dbReference>
<name>A0ABP1BU15_9BRYO</name>
<organism evidence="4 5">
    <name type="scientific">Sphagnum jensenii</name>
    <dbReference type="NCBI Taxonomy" id="128206"/>
    <lineage>
        <taxon>Eukaryota</taxon>
        <taxon>Viridiplantae</taxon>
        <taxon>Streptophyta</taxon>
        <taxon>Embryophyta</taxon>
        <taxon>Bryophyta</taxon>
        <taxon>Sphagnophytina</taxon>
        <taxon>Sphagnopsida</taxon>
        <taxon>Sphagnales</taxon>
        <taxon>Sphagnaceae</taxon>
        <taxon>Sphagnum</taxon>
    </lineage>
</organism>
<reference evidence="4" key="1">
    <citation type="submission" date="2024-03" db="EMBL/GenBank/DDBJ databases">
        <authorList>
            <consortium name="ELIXIR-Norway"/>
            <consortium name="Elixir Norway"/>
        </authorList>
    </citation>
    <scope>NUCLEOTIDE SEQUENCE</scope>
</reference>
<sequence>MQTNSSSYNRAKGTPEAPKIIDGLEVSEIPQQGCSRPWYESHLQKSKGKRLLDSAGMGFTCAFPESMKRKDDLKQVSRNGSQLGSLWHHEAAAAGSAVTPDQLTLLSLDSSTTEAPLVHGKESLLNGEEYLHDDDIDICGHSGIEKSSSVCDWPSDYGLTLVRARAGNPRSMLKLCLSEQYDSVGGTPHRSLSQKYRPKCFKDLMGQSLVVKSLTTAITKGKIAPEYLFVGPDGTDKKTTAIIFAEALICHNTEPHCQPCGLCRECATFTLNRSSNVKEIDVASNLEVDGMRTVLHRMTFSPFSSRYRVPKAPFGKVKEVEIVTQLQSLATKDELEVEEAALSLIAARANGSLHDAERMLDQLSLWDRKVSLAMVQELVGLVLDNKLLELLDLALSADTANTLFQAHGTLISLCIAKDNSYVVSHVEFQNPENNAKARRLQSSTCHAFQIALGCPVELKLSLAHPPAIVTEEAWLHHRKQMLVENQQHLENLIGHTAVNPDGVEEYQTGSNRGNDCYLGLKNPDEVPQDLVEVLTWEKLGWKDSDEISMPSQPNGPLHKLDENHNHRNKLDKAAKRKKFEFKGIITIEQESLKNCHHASNPPGIPNAGSHLHLKSLRSWTSSKMGNRSY</sequence>
<evidence type="ECO:0000259" key="2">
    <source>
        <dbReference type="Pfam" id="PF22608"/>
    </source>
</evidence>
<dbReference type="InterPro" id="IPR045085">
    <property type="entry name" value="HLD_clamp_pol_III_gamma_tau"/>
</dbReference>
<dbReference type="InterPro" id="IPR027417">
    <property type="entry name" value="P-loop_NTPase"/>
</dbReference>
<protein>
    <recommendedName>
        <fullName evidence="6">DNA polymerase III gamma subunit domain-containing protein</fullName>
    </recommendedName>
</protein>
<dbReference type="Proteomes" id="UP001497522">
    <property type="component" value="Chromosome 7"/>
</dbReference>
<dbReference type="InterPro" id="IPR054506">
    <property type="entry name" value="DnaA_N-like_STI"/>
</dbReference>
<dbReference type="SUPFAM" id="SSF52540">
    <property type="entry name" value="P-loop containing nucleoside triphosphate hydrolases"/>
    <property type="match status" value="1"/>
</dbReference>
<dbReference type="PANTHER" id="PTHR11669">
    <property type="entry name" value="REPLICATION FACTOR C / DNA POLYMERASE III GAMMA-TAU SUBUNIT"/>
    <property type="match status" value="1"/>
</dbReference>
<dbReference type="InterPro" id="IPR050238">
    <property type="entry name" value="DNA_Rep/Repair_Clamp_Loader"/>
</dbReference>
<keyword evidence="5" id="KW-1185">Reference proteome</keyword>
<evidence type="ECO:0000313" key="4">
    <source>
        <dbReference type="EMBL" id="CAK9879820.1"/>
    </source>
</evidence>
<dbReference type="Pfam" id="PF23007">
    <property type="entry name" value="DnaA_N-like_STI"/>
    <property type="match status" value="1"/>
</dbReference>
<accession>A0ABP1BU15</accession>
<feature type="domain" description="STICHEL DnaA-N-like alpha-beta" evidence="3">
    <location>
        <begin position="399"/>
        <end position="462"/>
    </location>
</feature>
<feature type="region of interest" description="Disordered" evidence="1">
    <location>
        <begin position="544"/>
        <end position="564"/>
    </location>
</feature>
<dbReference type="Gene3D" id="1.10.8.60">
    <property type="match status" value="1"/>
</dbReference>
<dbReference type="Pfam" id="PF22608">
    <property type="entry name" value="DNAX_ATPase_lid"/>
    <property type="match status" value="1"/>
</dbReference>
<evidence type="ECO:0000259" key="3">
    <source>
        <dbReference type="Pfam" id="PF23007"/>
    </source>
</evidence>
<evidence type="ECO:0000256" key="1">
    <source>
        <dbReference type="SAM" id="MobiDB-lite"/>
    </source>
</evidence>
<dbReference type="Pfam" id="PF13177">
    <property type="entry name" value="DNA_pol3_delta2"/>
    <property type="match status" value="1"/>
</dbReference>